<keyword evidence="5 13" id="KW-0812">Transmembrane</keyword>
<dbReference type="Pfam" id="PF00858">
    <property type="entry name" value="ASC"/>
    <property type="match status" value="1"/>
</dbReference>
<dbReference type="PANTHER" id="PTHR11690">
    <property type="entry name" value="AMILORIDE-SENSITIVE SODIUM CHANNEL-RELATED"/>
    <property type="match status" value="1"/>
</dbReference>
<keyword evidence="9 14" id="KW-0472">Membrane</keyword>
<organism evidence="15 16">
    <name type="scientific">Plectus sambesii</name>
    <dbReference type="NCBI Taxonomy" id="2011161"/>
    <lineage>
        <taxon>Eukaryota</taxon>
        <taxon>Metazoa</taxon>
        <taxon>Ecdysozoa</taxon>
        <taxon>Nematoda</taxon>
        <taxon>Chromadorea</taxon>
        <taxon>Plectida</taxon>
        <taxon>Plectina</taxon>
        <taxon>Plectoidea</taxon>
        <taxon>Plectidae</taxon>
        <taxon>Plectus</taxon>
    </lineage>
</organism>
<evidence type="ECO:0000256" key="11">
    <source>
        <dbReference type="ARBA" id="ARBA00023201"/>
    </source>
</evidence>
<evidence type="ECO:0000256" key="8">
    <source>
        <dbReference type="ARBA" id="ARBA00023065"/>
    </source>
</evidence>
<keyword evidence="10" id="KW-0325">Glycoprotein</keyword>
<protein>
    <submittedName>
        <fullName evidence="16">Uncharacterized protein</fullName>
    </submittedName>
</protein>
<accession>A0A914VZD5</accession>
<feature type="transmembrane region" description="Helical" evidence="14">
    <location>
        <begin position="312"/>
        <end position="333"/>
    </location>
</feature>
<dbReference type="InterPro" id="IPR001873">
    <property type="entry name" value="ENaC"/>
</dbReference>
<dbReference type="GO" id="GO:0005886">
    <property type="term" value="C:plasma membrane"/>
    <property type="evidence" value="ECO:0007669"/>
    <property type="project" value="TreeGrafter"/>
</dbReference>
<evidence type="ECO:0000256" key="4">
    <source>
        <dbReference type="ARBA" id="ARBA00022461"/>
    </source>
</evidence>
<keyword evidence="6 14" id="KW-1133">Transmembrane helix</keyword>
<keyword evidence="12 13" id="KW-0407">Ion channel</keyword>
<comment type="subcellular location">
    <subcellularLocation>
        <location evidence="1">Membrane</location>
        <topology evidence="1">Multi-pass membrane protein</topology>
    </subcellularLocation>
</comment>
<evidence type="ECO:0000256" key="13">
    <source>
        <dbReference type="RuleBase" id="RU000679"/>
    </source>
</evidence>
<evidence type="ECO:0000256" key="7">
    <source>
        <dbReference type="ARBA" id="ARBA00023053"/>
    </source>
</evidence>
<evidence type="ECO:0000313" key="15">
    <source>
        <dbReference type="Proteomes" id="UP000887566"/>
    </source>
</evidence>
<comment type="similarity">
    <text evidence="2 13">Belongs to the amiloride-sensitive sodium channel (TC 1.A.6) family.</text>
</comment>
<name>A0A914VZD5_9BILA</name>
<evidence type="ECO:0000256" key="1">
    <source>
        <dbReference type="ARBA" id="ARBA00004141"/>
    </source>
</evidence>
<reference evidence="16" key="1">
    <citation type="submission" date="2022-11" db="UniProtKB">
        <authorList>
            <consortium name="WormBaseParasite"/>
        </authorList>
    </citation>
    <scope>IDENTIFICATION</scope>
</reference>
<keyword evidence="3 13" id="KW-0813">Transport</keyword>
<evidence type="ECO:0000256" key="14">
    <source>
        <dbReference type="SAM" id="Phobius"/>
    </source>
</evidence>
<dbReference type="Gene3D" id="1.10.287.770">
    <property type="entry name" value="YojJ-like"/>
    <property type="match status" value="1"/>
</dbReference>
<dbReference type="WBParaSite" id="PSAMB.scaffold2709size21692.g19016.t1">
    <property type="protein sequence ID" value="PSAMB.scaffold2709size21692.g19016.t1"/>
    <property type="gene ID" value="PSAMB.scaffold2709size21692.g19016"/>
</dbReference>
<evidence type="ECO:0000256" key="6">
    <source>
        <dbReference type="ARBA" id="ARBA00022989"/>
    </source>
</evidence>
<proteinExistence type="inferred from homology"/>
<dbReference type="Proteomes" id="UP000887566">
    <property type="component" value="Unplaced"/>
</dbReference>
<keyword evidence="4 13" id="KW-0894">Sodium channel</keyword>
<keyword evidence="11 13" id="KW-0739">Sodium transport</keyword>
<evidence type="ECO:0000256" key="3">
    <source>
        <dbReference type="ARBA" id="ARBA00022448"/>
    </source>
</evidence>
<evidence type="ECO:0000256" key="9">
    <source>
        <dbReference type="ARBA" id="ARBA00023136"/>
    </source>
</evidence>
<keyword evidence="7" id="KW-0915">Sodium</keyword>
<evidence type="ECO:0000256" key="5">
    <source>
        <dbReference type="ARBA" id="ARBA00022692"/>
    </source>
</evidence>
<dbReference type="AlphaFoldDB" id="A0A914VZD5"/>
<keyword evidence="15" id="KW-1185">Reference proteome</keyword>
<evidence type="ECO:0000256" key="10">
    <source>
        <dbReference type="ARBA" id="ARBA00023180"/>
    </source>
</evidence>
<keyword evidence="8 13" id="KW-0406">Ion transport</keyword>
<sequence length="370" mass="43157">MRSQLEPDVTDRNLTDLLVLMLGGNGLKNVDYYMSENNWNDTKIFELEELYTQWVGNRSHYDFFHNIMNKYSYKCSEMLLSCSLGTLKLNCCDIFQPTYVMNRGKCFSSSAIRQTDADEIGKLTVRIKQLPSIAMSNSGLQTQMMIYISNNSSVDVDEFSRYYIDMSVYNRMRFTASRVRFLHESSVCTNNVSLIGATCYVRQWYEHDVRKRFNCSFAYMHQEIHSDDYPVCPVGLITSTYYKNSVSYEDRCMLGCDRWNYDMQMMVYSGADRFKDFKFSLEASFTNLQYEDYEQIRTISIFGLIAQMGGQLGLFAGMSLLTITQIIVWYIYWSIRRLWKLGQANELKSPTHSPPGVVIFQGLSKTDYRF</sequence>
<evidence type="ECO:0000256" key="2">
    <source>
        <dbReference type="ARBA" id="ARBA00007193"/>
    </source>
</evidence>
<dbReference type="GO" id="GO:0015280">
    <property type="term" value="F:ligand-gated sodium channel activity"/>
    <property type="evidence" value="ECO:0007669"/>
    <property type="project" value="TreeGrafter"/>
</dbReference>
<evidence type="ECO:0000313" key="16">
    <source>
        <dbReference type="WBParaSite" id="PSAMB.scaffold2709size21692.g19016.t1"/>
    </source>
</evidence>
<dbReference type="PANTHER" id="PTHR11690:SF1">
    <property type="entry name" value="DEGENERIN LIKE"/>
    <property type="match status" value="1"/>
</dbReference>
<evidence type="ECO:0000256" key="12">
    <source>
        <dbReference type="ARBA" id="ARBA00023303"/>
    </source>
</evidence>